<dbReference type="RefSeq" id="WP_198639342.1">
    <property type="nucleotide sequence ID" value="NZ_JAEHNY010000014.1"/>
</dbReference>
<comment type="caution">
    <text evidence="1">The sequence shown here is derived from an EMBL/GenBank/DDBJ whole genome shotgun (WGS) entry which is preliminary data.</text>
</comment>
<reference evidence="1 2" key="1">
    <citation type="submission" date="2020-12" db="EMBL/GenBank/DDBJ databases">
        <title>Salegentibacter orientalis sp. nov., isolated from costal sediment.</title>
        <authorList>
            <person name="Lian F.-B."/>
        </authorList>
    </citation>
    <scope>NUCLEOTIDE SEQUENCE [LARGE SCALE GENOMIC DNA]</scope>
    <source>
        <strain evidence="1 2">F60176</strain>
    </source>
</reference>
<dbReference type="InterPro" id="IPR010133">
    <property type="entry name" value="Bacteriocin_signal_seq"/>
</dbReference>
<name>A0ABS0TMD6_9FLAO</name>
<dbReference type="Proteomes" id="UP000635665">
    <property type="component" value="Unassembled WGS sequence"/>
</dbReference>
<dbReference type="NCBIfam" id="TIGR01847">
    <property type="entry name" value="bacteriocin_sig"/>
    <property type="match status" value="1"/>
</dbReference>
<dbReference type="EMBL" id="JAEHNY010000014">
    <property type="protein sequence ID" value="MBI6121194.1"/>
    <property type="molecule type" value="Genomic_DNA"/>
</dbReference>
<sequence>MKKLNSKELNEIQGGGIIADAVEEIVAWWNCGCRAPKHDGQTWNEYNGKF</sequence>
<accession>A0ABS0TMD6</accession>
<proteinExistence type="predicted"/>
<evidence type="ECO:0000313" key="1">
    <source>
        <dbReference type="EMBL" id="MBI6121194.1"/>
    </source>
</evidence>
<organism evidence="1 2">
    <name type="scientific">Salegentibacter maritimus</name>
    <dbReference type="NCBI Taxonomy" id="2794347"/>
    <lineage>
        <taxon>Bacteria</taxon>
        <taxon>Pseudomonadati</taxon>
        <taxon>Bacteroidota</taxon>
        <taxon>Flavobacteriia</taxon>
        <taxon>Flavobacteriales</taxon>
        <taxon>Flavobacteriaceae</taxon>
        <taxon>Salegentibacter</taxon>
    </lineage>
</organism>
<gene>
    <name evidence="1" type="ORF">I6U50_14305</name>
</gene>
<protein>
    <submittedName>
        <fullName evidence="1">Bacteriocin</fullName>
    </submittedName>
</protein>
<evidence type="ECO:0000313" key="2">
    <source>
        <dbReference type="Proteomes" id="UP000635665"/>
    </source>
</evidence>
<keyword evidence="2" id="KW-1185">Reference proteome</keyword>